<reference evidence="2 3" key="1">
    <citation type="journal article" date="2018" name="PLoS Genet.">
        <title>Population sequencing reveals clonal diversity and ancestral inbreeding in the grapevine cultivar Chardonnay.</title>
        <authorList>
            <person name="Roach M.J."/>
            <person name="Johnson D.L."/>
            <person name="Bohlmann J."/>
            <person name="van Vuuren H.J."/>
            <person name="Jones S.J."/>
            <person name="Pretorius I.S."/>
            <person name="Schmidt S.A."/>
            <person name="Borneman A.R."/>
        </authorList>
    </citation>
    <scope>NUCLEOTIDE SEQUENCE [LARGE SCALE GENOMIC DNA]</scope>
    <source>
        <strain evidence="3">cv. Chardonnay</strain>
        <tissue evidence="2">Leaf</tissue>
    </source>
</reference>
<evidence type="ECO:0000256" key="1">
    <source>
        <dbReference type="SAM" id="MobiDB-lite"/>
    </source>
</evidence>
<sequence>MPSERNQEAILPEDVAYLARKIEVSSTRARSVTGEQELRRRGVQDLATAMAVASPWWIIEGETPPSPSHHPRVTRPKWGRQGSQGTLLRKDQAKALVARMAKARTSERSSRLGPIASCDGPHWARDCPKRKA</sequence>
<feature type="compositionally biased region" description="Basic and acidic residues" evidence="1">
    <location>
        <begin position="122"/>
        <end position="132"/>
    </location>
</feature>
<accession>A0A438FWB5</accession>
<comment type="caution">
    <text evidence="2">The sequence shown here is derived from an EMBL/GenBank/DDBJ whole genome shotgun (WGS) entry which is preliminary data.</text>
</comment>
<evidence type="ECO:0000313" key="2">
    <source>
        <dbReference type="EMBL" id="RVW64251.1"/>
    </source>
</evidence>
<name>A0A438FWB5_VITVI</name>
<gene>
    <name evidence="2" type="ORF">CK203_046331</name>
</gene>
<feature type="region of interest" description="Disordered" evidence="1">
    <location>
        <begin position="61"/>
        <end position="132"/>
    </location>
</feature>
<protein>
    <submittedName>
        <fullName evidence="2">Uncharacterized protein</fullName>
    </submittedName>
</protein>
<organism evidence="2 3">
    <name type="scientific">Vitis vinifera</name>
    <name type="common">Grape</name>
    <dbReference type="NCBI Taxonomy" id="29760"/>
    <lineage>
        <taxon>Eukaryota</taxon>
        <taxon>Viridiplantae</taxon>
        <taxon>Streptophyta</taxon>
        <taxon>Embryophyta</taxon>
        <taxon>Tracheophyta</taxon>
        <taxon>Spermatophyta</taxon>
        <taxon>Magnoliopsida</taxon>
        <taxon>eudicotyledons</taxon>
        <taxon>Gunneridae</taxon>
        <taxon>Pentapetalae</taxon>
        <taxon>rosids</taxon>
        <taxon>Vitales</taxon>
        <taxon>Vitaceae</taxon>
        <taxon>Viteae</taxon>
        <taxon>Vitis</taxon>
    </lineage>
</organism>
<feature type="compositionally biased region" description="Basic residues" evidence="1">
    <location>
        <begin position="69"/>
        <end position="78"/>
    </location>
</feature>
<dbReference type="AlphaFoldDB" id="A0A438FWB5"/>
<evidence type="ECO:0000313" key="3">
    <source>
        <dbReference type="Proteomes" id="UP000288805"/>
    </source>
</evidence>
<dbReference type="EMBL" id="QGNW01000724">
    <property type="protein sequence ID" value="RVW64251.1"/>
    <property type="molecule type" value="Genomic_DNA"/>
</dbReference>
<dbReference type="Proteomes" id="UP000288805">
    <property type="component" value="Unassembled WGS sequence"/>
</dbReference>
<proteinExistence type="predicted"/>